<reference evidence="2 3" key="1">
    <citation type="submission" date="2021-05" db="EMBL/GenBank/DDBJ databases">
        <title>Comparative genomic studies on the polysaccharide-degrading batcterial strains of the Flammeovirga genus.</title>
        <authorList>
            <person name="Zewei F."/>
            <person name="Zheng Z."/>
            <person name="Yu L."/>
            <person name="Ruyue G."/>
            <person name="Yanhong M."/>
            <person name="Yuanyuan C."/>
            <person name="Jingyan G."/>
            <person name="Wenjun H."/>
        </authorList>
    </citation>
    <scope>NUCLEOTIDE SEQUENCE [LARGE SCALE GENOMIC DNA]</scope>
    <source>
        <strain evidence="2 3">NBRC:100898</strain>
    </source>
</reference>
<keyword evidence="3" id="KW-1185">Reference proteome</keyword>
<dbReference type="InterPro" id="IPR011053">
    <property type="entry name" value="Single_hybrid_motif"/>
</dbReference>
<dbReference type="Proteomes" id="UP000678679">
    <property type="component" value="Chromosome 2"/>
</dbReference>
<organism evidence="2 3">
    <name type="scientific">Flammeovirga yaeyamensis</name>
    <dbReference type="NCBI Taxonomy" id="367791"/>
    <lineage>
        <taxon>Bacteria</taxon>
        <taxon>Pseudomonadati</taxon>
        <taxon>Bacteroidota</taxon>
        <taxon>Cytophagia</taxon>
        <taxon>Cytophagales</taxon>
        <taxon>Flammeovirgaceae</taxon>
        <taxon>Flammeovirga</taxon>
    </lineage>
</organism>
<dbReference type="Pfam" id="PF00364">
    <property type="entry name" value="Biotin_lipoyl"/>
    <property type="match status" value="1"/>
</dbReference>
<evidence type="ECO:0000313" key="3">
    <source>
        <dbReference type="Proteomes" id="UP000678679"/>
    </source>
</evidence>
<dbReference type="EMBL" id="CP076133">
    <property type="protein sequence ID" value="QWG05446.1"/>
    <property type="molecule type" value="Genomic_DNA"/>
</dbReference>
<name>A0AAX1ND75_9BACT</name>
<dbReference type="KEGG" id="fya:KMW28_23800"/>
<dbReference type="RefSeq" id="WP_169661900.1">
    <property type="nucleotide sequence ID" value="NZ_CP076133.1"/>
</dbReference>
<dbReference type="GO" id="GO:0006086">
    <property type="term" value="P:pyruvate decarboxylation to acetyl-CoA"/>
    <property type="evidence" value="ECO:0007669"/>
    <property type="project" value="InterPro"/>
</dbReference>
<dbReference type="PANTHER" id="PTHR23151">
    <property type="entry name" value="DIHYDROLIPOAMIDE ACETYL/SUCCINYL-TRANSFERASE-RELATED"/>
    <property type="match status" value="1"/>
</dbReference>
<evidence type="ECO:0000313" key="2">
    <source>
        <dbReference type="EMBL" id="QWG05446.1"/>
    </source>
</evidence>
<gene>
    <name evidence="2" type="ORF">KMW28_23800</name>
</gene>
<dbReference type="InterPro" id="IPR045257">
    <property type="entry name" value="E2/Pdx1"/>
</dbReference>
<evidence type="ECO:0000259" key="1">
    <source>
        <dbReference type="PROSITE" id="PS50968"/>
    </source>
</evidence>
<dbReference type="PROSITE" id="PS50968">
    <property type="entry name" value="BIOTINYL_LIPOYL"/>
    <property type="match status" value="1"/>
</dbReference>
<dbReference type="GO" id="GO:0045254">
    <property type="term" value="C:pyruvate dehydrogenase complex"/>
    <property type="evidence" value="ECO:0007669"/>
    <property type="project" value="InterPro"/>
</dbReference>
<dbReference type="PANTHER" id="PTHR23151:SF90">
    <property type="entry name" value="DIHYDROLIPOYLLYSINE-RESIDUE ACETYLTRANSFERASE COMPONENT OF PYRUVATE DEHYDROGENASE COMPLEX, MITOCHONDRIAL-RELATED"/>
    <property type="match status" value="1"/>
</dbReference>
<dbReference type="SUPFAM" id="SSF51230">
    <property type="entry name" value="Single hybrid motif"/>
    <property type="match status" value="1"/>
</dbReference>
<dbReference type="Gene3D" id="2.40.50.100">
    <property type="match status" value="1"/>
</dbReference>
<dbReference type="InterPro" id="IPR000089">
    <property type="entry name" value="Biotin_lipoyl"/>
</dbReference>
<sequence>MIGKLLKSIFGTGDDTKIEERPKRTNYHRNEPPSTIIMPRISDDITSCKIVEWKIKVGDKIDVGSIVAEVDTNKATFEIESYEFGTVLHITNKKEIDIDEMMCIIGNPDDDISPLLND</sequence>
<feature type="domain" description="Lipoyl-binding" evidence="1">
    <location>
        <begin position="33"/>
        <end position="106"/>
    </location>
</feature>
<protein>
    <submittedName>
        <fullName evidence="2">Lipoyl domain-containing protein</fullName>
    </submittedName>
</protein>
<dbReference type="AlphaFoldDB" id="A0AAX1ND75"/>
<dbReference type="CDD" id="cd06849">
    <property type="entry name" value="lipoyl_domain"/>
    <property type="match status" value="1"/>
</dbReference>
<proteinExistence type="predicted"/>
<accession>A0AAX1ND75</accession>